<dbReference type="SUPFAM" id="SSF48576">
    <property type="entry name" value="Terpenoid synthases"/>
    <property type="match status" value="1"/>
</dbReference>
<comment type="caution">
    <text evidence="1">The sequence shown here is derived from an EMBL/GenBank/DDBJ whole genome shotgun (WGS) entry which is preliminary data.</text>
</comment>
<evidence type="ECO:0000313" key="2">
    <source>
        <dbReference type="Proteomes" id="UP001153618"/>
    </source>
</evidence>
<dbReference type="OrthoDB" id="1731983at2759"/>
<dbReference type="Gene3D" id="1.10.600.10">
    <property type="entry name" value="Farnesyl Diphosphate Synthase"/>
    <property type="match status" value="1"/>
</dbReference>
<evidence type="ECO:0000313" key="1">
    <source>
        <dbReference type="EMBL" id="CAG8009484.1"/>
    </source>
</evidence>
<gene>
    <name evidence="1" type="ORF">POLS_LOCUS2084</name>
</gene>
<dbReference type="Proteomes" id="UP001153618">
    <property type="component" value="Unassembled WGS sequence"/>
</dbReference>
<proteinExistence type="predicted"/>
<protein>
    <recommendedName>
        <fullName evidence="3">Terpenoid synthase</fullName>
    </recommendedName>
</protein>
<dbReference type="AlphaFoldDB" id="A0A9W4MQ80"/>
<organism evidence="1 2">
    <name type="scientific">Penicillium olsonii</name>
    <dbReference type="NCBI Taxonomy" id="99116"/>
    <lineage>
        <taxon>Eukaryota</taxon>
        <taxon>Fungi</taxon>
        <taxon>Dikarya</taxon>
        <taxon>Ascomycota</taxon>
        <taxon>Pezizomycotina</taxon>
        <taxon>Eurotiomycetes</taxon>
        <taxon>Eurotiomycetidae</taxon>
        <taxon>Eurotiales</taxon>
        <taxon>Aspergillaceae</taxon>
        <taxon>Penicillium</taxon>
    </lineage>
</organism>
<evidence type="ECO:0008006" key="3">
    <source>
        <dbReference type="Google" id="ProtNLM"/>
    </source>
</evidence>
<dbReference type="Pfam" id="PF19086">
    <property type="entry name" value="Terpene_syn_C_2"/>
    <property type="match status" value="1"/>
</dbReference>
<name>A0A9W4MQ80_PENOL</name>
<reference evidence="1" key="1">
    <citation type="submission" date="2021-07" db="EMBL/GenBank/DDBJ databases">
        <authorList>
            <person name="Branca A.L. A."/>
        </authorList>
    </citation>
    <scope>NUCLEOTIDE SEQUENCE</scope>
</reference>
<sequence>MPSAAIDSLSGFKALIQPGKFGDTKGFYERCRAEVAAIKLFFPDVQSEDIQVCMAAWLAANCAADDFLESLPLLSGIKALKETILKLQGGTEDISADNGFAKILLSFQSYCSQHLDLSDDVCTELRSDIQDMCQGLLDELLFRQGVLPNTLETYLRFRGRTMGIHPFFTLIRTMHSPPCSKYLSGLRDLQTQVSLVLGLQNDLVGLEKDRRKGETMNAVLVSLNEQVGIDVESKDNILPIIIQDVCGIHNRCVAAAVEMYHGLAGLDCEVQDPVLETEILAFADTHLKWCASSKRYQAKVQ</sequence>
<accession>A0A9W4MQ80</accession>
<dbReference type="InterPro" id="IPR008949">
    <property type="entry name" value="Isoprenoid_synthase_dom_sf"/>
</dbReference>
<dbReference type="EMBL" id="CAJVOS010000013">
    <property type="protein sequence ID" value="CAG8009484.1"/>
    <property type="molecule type" value="Genomic_DNA"/>
</dbReference>
<keyword evidence="2" id="KW-1185">Reference proteome</keyword>